<reference evidence="1 2" key="1">
    <citation type="submission" date="2015-06" db="EMBL/GenBank/DDBJ databases">
        <authorList>
            <person name="Ju K.-S."/>
            <person name="Doroghazi J.R."/>
            <person name="Metcalf W.W."/>
        </authorList>
    </citation>
    <scope>NUCLEOTIDE SEQUENCE [LARGE SCALE GENOMIC DNA]</scope>
    <source>
        <strain evidence="1 2">NRRL 3414</strain>
    </source>
</reference>
<dbReference type="EMBL" id="LFNT01000023">
    <property type="protein sequence ID" value="KMS72978.1"/>
    <property type="molecule type" value="Genomic_DNA"/>
</dbReference>
<comment type="caution">
    <text evidence="1">The sequence shown here is derived from an EMBL/GenBank/DDBJ whole genome shotgun (WGS) entry which is preliminary data.</text>
</comment>
<dbReference type="AlphaFoldDB" id="A0A0J7ZCN6"/>
<evidence type="ECO:0008006" key="3">
    <source>
        <dbReference type="Google" id="ProtNLM"/>
    </source>
</evidence>
<dbReference type="PATRIC" id="fig|1938.3.peg.2666"/>
<protein>
    <recommendedName>
        <fullName evidence="3">Glutathionylspermidine synthase pre-ATP-grasp-like domain-containing protein</fullName>
    </recommendedName>
</protein>
<dbReference type="Proteomes" id="UP000037432">
    <property type="component" value="Unassembled WGS sequence"/>
</dbReference>
<organism evidence="1 2">
    <name type="scientific">Streptomyces viridochromogenes</name>
    <dbReference type="NCBI Taxonomy" id="1938"/>
    <lineage>
        <taxon>Bacteria</taxon>
        <taxon>Bacillati</taxon>
        <taxon>Actinomycetota</taxon>
        <taxon>Actinomycetes</taxon>
        <taxon>Kitasatosporales</taxon>
        <taxon>Streptomycetaceae</taxon>
        <taxon>Streptomyces</taxon>
    </lineage>
</organism>
<evidence type="ECO:0000313" key="1">
    <source>
        <dbReference type="EMBL" id="KMS72978.1"/>
    </source>
</evidence>
<accession>A0A0J7ZCN6</accession>
<sequence length="450" mass="49155">MRDLLAASPGRGPQTDIGHVDVPWPVSLTPIVLPARLISEVRNIGALVPGALRCSWDMLGACEDVRSFIFRSPKAEGEHFDPRQSYPLGDAPLFRLDLLLEQNGTEIVPWLVDINLMAGMAGVTAEIQHAYAAYSDLLWGPNALLGSFDLDAWAQGIADGLPDPAPGTGVIDYVVRSGHALVPDAQTVVSALQRNGTRARLTPLDELGFAEGRLTDASGDRVRRVFRQVRATTKHAATAAVGLREAQAFEHLTDAWRSGAVRMAPGFHMYLESHAWMHYWRDEEFAHNFRALHGEADRSYLMSRIPPTLRVVDEERVAPTRFSVRERRPGDLDGAVLKRADSTGGAGLKMTSRPASAGERAELTASLTASHREGLLLQERVRQSRFTFPVPDADGEPSPVSGTLKLAAYFRGGTYLGGHALLTPDDRRRLPPSSVLRLLPLFVPVYGSRG</sequence>
<evidence type="ECO:0000313" key="2">
    <source>
        <dbReference type="Proteomes" id="UP000037432"/>
    </source>
</evidence>
<proteinExistence type="predicted"/>
<gene>
    <name evidence="1" type="ORF">ACM01_20980</name>
</gene>
<name>A0A0J7ZCN6_STRVR</name>